<keyword evidence="2" id="KW-1185">Reference proteome</keyword>
<proteinExistence type="predicted"/>
<dbReference type="RefSeq" id="WP_319931617.1">
    <property type="nucleotide sequence ID" value="NZ_VCDN01000109.1"/>
</dbReference>
<gene>
    <name evidence="1" type="ORF">FE392_18360</name>
</gene>
<comment type="caution">
    <text evidence="1">The sequence shown here is derived from an EMBL/GenBank/DDBJ whole genome shotgun (WGS) entry which is preliminary data.</text>
</comment>
<dbReference type="PROSITE" id="PS51257">
    <property type="entry name" value="PROKAR_LIPOPROTEIN"/>
    <property type="match status" value="1"/>
</dbReference>
<accession>A0ABU4SEN2</accession>
<evidence type="ECO:0000313" key="1">
    <source>
        <dbReference type="EMBL" id="MDX7989247.1"/>
    </source>
</evidence>
<evidence type="ECO:0008006" key="3">
    <source>
        <dbReference type="Google" id="ProtNLM"/>
    </source>
</evidence>
<sequence length="108" mass="12220">MKKGLFIILGAASALLLSYVGSGCISKLPIFYKGNDVLCYRQMNLPAVIEKNSGKEIAITKFSIIDPLRKVVIYPQGMEPHILWADGNEELKIFTYDKFAEWEDLHNK</sequence>
<dbReference type="Proteomes" id="UP001271890">
    <property type="component" value="Unassembled WGS sequence"/>
</dbReference>
<protein>
    <recommendedName>
        <fullName evidence="3">Lipoprotein</fullName>
    </recommendedName>
</protein>
<evidence type="ECO:0000313" key="2">
    <source>
        <dbReference type="Proteomes" id="UP001271890"/>
    </source>
</evidence>
<name>A0ABU4SEN2_9GAMM</name>
<organism evidence="1 2">
    <name type="scientific">Xenorhabdus santafensis</name>
    <dbReference type="NCBI Taxonomy" id="2582833"/>
    <lineage>
        <taxon>Bacteria</taxon>
        <taxon>Pseudomonadati</taxon>
        <taxon>Pseudomonadota</taxon>
        <taxon>Gammaproteobacteria</taxon>
        <taxon>Enterobacterales</taxon>
        <taxon>Morganellaceae</taxon>
        <taxon>Xenorhabdus</taxon>
    </lineage>
</organism>
<reference evidence="2" key="1">
    <citation type="journal article" date="2024" name="Toxins">
        <title>Genome Sequence Analysis of Native Xenorhabdus Strains Isolated from Entomopathogenic Nematodes in Argentina.</title>
        <authorList>
            <person name="Palma L."/>
            <person name="Frizzo L."/>
            <person name="Kaiser S."/>
            <person name="Berry C."/>
            <person name="Caballero P."/>
            <person name="Bode H.B."/>
            <person name="Del Valle E.E."/>
        </authorList>
    </citation>
    <scope>NUCLEOTIDE SEQUENCE [LARGE SCALE GENOMIC DNA]</scope>
    <source>
        <strain evidence="2">12</strain>
    </source>
</reference>
<dbReference type="EMBL" id="VCDN01000109">
    <property type="protein sequence ID" value="MDX7989247.1"/>
    <property type="molecule type" value="Genomic_DNA"/>
</dbReference>